<accession>A0ABU1AZC5</accession>
<dbReference type="Pfam" id="PF07883">
    <property type="entry name" value="Cupin_2"/>
    <property type="match status" value="1"/>
</dbReference>
<gene>
    <name evidence="2" type="ORF">QEH52_18455</name>
</gene>
<dbReference type="CDD" id="cd02230">
    <property type="entry name" value="cupin_HP0902-like"/>
    <property type="match status" value="1"/>
</dbReference>
<dbReference type="Gene3D" id="2.60.120.10">
    <property type="entry name" value="Jelly Rolls"/>
    <property type="match status" value="1"/>
</dbReference>
<dbReference type="InterPro" id="IPR014710">
    <property type="entry name" value="RmlC-like_jellyroll"/>
</dbReference>
<evidence type="ECO:0000313" key="2">
    <source>
        <dbReference type="EMBL" id="MDQ8209513.1"/>
    </source>
</evidence>
<reference evidence="2 3" key="1">
    <citation type="submission" date="2023-04" db="EMBL/GenBank/DDBJ databases">
        <title>A novel bacteria isolated from coastal sediment.</title>
        <authorList>
            <person name="Liu X.-J."/>
            <person name="Du Z.-J."/>
        </authorList>
    </citation>
    <scope>NUCLEOTIDE SEQUENCE [LARGE SCALE GENOMIC DNA]</scope>
    <source>
        <strain evidence="2 3">SDUM461003</strain>
    </source>
</reference>
<dbReference type="SUPFAM" id="SSF51182">
    <property type="entry name" value="RmlC-like cupins"/>
    <property type="match status" value="1"/>
</dbReference>
<dbReference type="RefSeq" id="WP_308952430.1">
    <property type="nucleotide sequence ID" value="NZ_JARXHW010000078.1"/>
</dbReference>
<evidence type="ECO:0000259" key="1">
    <source>
        <dbReference type="Pfam" id="PF07883"/>
    </source>
</evidence>
<organism evidence="2 3">
    <name type="scientific">Thalassobacterium maritimum</name>
    <dbReference type="NCBI Taxonomy" id="3041265"/>
    <lineage>
        <taxon>Bacteria</taxon>
        <taxon>Pseudomonadati</taxon>
        <taxon>Verrucomicrobiota</taxon>
        <taxon>Opitutia</taxon>
        <taxon>Puniceicoccales</taxon>
        <taxon>Coraliomargaritaceae</taxon>
        <taxon>Thalassobacterium</taxon>
    </lineage>
</organism>
<proteinExistence type="predicted"/>
<protein>
    <submittedName>
        <fullName evidence="2">Cupin domain-containing protein</fullName>
    </submittedName>
</protein>
<feature type="domain" description="Cupin type-2" evidence="1">
    <location>
        <begin position="54"/>
        <end position="118"/>
    </location>
</feature>
<evidence type="ECO:0000313" key="3">
    <source>
        <dbReference type="Proteomes" id="UP001225316"/>
    </source>
</evidence>
<dbReference type="EMBL" id="JARXHW010000078">
    <property type="protein sequence ID" value="MDQ8209513.1"/>
    <property type="molecule type" value="Genomic_DNA"/>
</dbReference>
<name>A0ABU1AZC5_9BACT</name>
<dbReference type="InterPro" id="IPR013096">
    <property type="entry name" value="Cupin_2"/>
</dbReference>
<comment type="caution">
    <text evidence="2">The sequence shown here is derived from an EMBL/GenBank/DDBJ whole genome shotgun (WGS) entry which is preliminary data.</text>
</comment>
<dbReference type="PANTHER" id="PTHR37694:SF1">
    <property type="entry name" value="SLR8022 PROTEIN"/>
    <property type="match status" value="1"/>
</dbReference>
<dbReference type="Proteomes" id="UP001225316">
    <property type="component" value="Unassembled WGS sequence"/>
</dbReference>
<keyword evidence="3" id="KW-1185">Reference proteome</keyword>
<dbReference type="InterPro" id="IPR011051">
    <property type="entry name" value="RmlC_Cupin_sf"/>
</dbReference>
<dbReference type="PANTHER" id="PTHR37694">
    <property type="entry name" value="SLR8022 PROTEIN"/>
    <property type="match status" value="1"/>
</dbReference>
<sequence>MDLQNSTLRPAAKPMIKNMPKAEALSLAELVDYQEGQVTSRTLAQNKHLNLTVFAFAAGEGLSTHHSTGDALVQVLDGKGILTIDGQSQEVAAGQSIVLPANIPHAVDAAEKFKMLLTVVKPL</sequence>